<protein>
    <submittedName>
        <fullName evidence="2">Dihydroneopterin aldolase</fullName>
    </submittedName>
</protein>
<dbReference type="SUPFAM" id="SSF53633">
    <property type="entry name" value="Carbamate kinase-like"/>
    <property type="match status" value="1"/>
</dbReference>
<evidence type="ECO:0000313" key="2">
    <source>
        <dbReference type="EMBL" id="SFJ98560.1"/>
    </source>
</evidence>
<accession>A0A1I3VTS9</accession>
<evidence type="ECO:0000313" key="3">
    <source>
        <dbReference type="Proteomes" id="UP000198755"/>
    </source>
</evidence>
<dbReference type="OrthoDB" id="6683219at2"/>
<dbReference type="RefSeq" id="WP_091675825.1">
    <property type="nucleotide sequence ID" value="NZ_FOSN01000001.1"/>
</dbReference>
<reference evidence="2 3" key="1">
    <citation type="submission" date="2016-10" db="EMBL/GenBank/DDBJ databases">
        <authorList>
            <person name="de Groot N.N."/>
        </authorList>
    </citation>
    <scope>NUCLEOTIDE SEQUENCE [LARGE SCALE GENOMIC DNA]</scope>
    <source>
        <strain evidence="2 3">NE2</strain>
    </source>
</reference>
<feature type="domain" description="Aspartate/glutamate/uridylate kinase" evidence="1">
    <location>
        <begin position="3"/>
        <end position="144"/>
    </location>
</feature>
<dbReference type="EMBL" id="FOSN01000001">
    <property type="protein sequence ID" value="SFJ98560.1"/>
    <property type="molecule type" value="Genomic_DNA"/>
</dbReference>
<dbReference type="Pfam" id="PF00696">
    <property type="entry name" value="AA_kinase"/>
    <property type="match status" value="1"/>
</dbReference>
<proteinExistence type="predicted"/>
<evidence type="ECO:0000259" key="1">
    <source>
        <dbReference type="Pfam" id="PF00696"/>
    </source>
</evidence>
<dbReference type="AlphaFoldDB" id="A0A1I3VTS9"/>
<sequence>MSVTIVKVGGSLAHSAAQREAWLATLIAWGGPLVVVPGGGPFAAAVRDAQAEMGFDDKAAHKMALLAMEQYGCALAAFSGIFDLAASAGEIESVLQAGGIPVWLPSRMVAPAIEVPASWDATSDSLSAWLAAKIGARRLLLIKSCDCPAGALVEDLAMDDVVDPLFPLFSGQAGVEVFIAGPAALPGALDILRGGGVPGVNVMLE</sequence>
<dbReference type="STRING" id="1612308.SAMN05444581_10197"/>
<name>A0A1I3VTS9_9HYPH</name>
<dbReference type="Gene3D" id="3.40.1160.10">
    <property type="entry name" value="Acetylglutamate kinase-like"/>
    <property type="match status" value="1"/>
</dbReference>
<gene>
    <name evidence="2" type="ORF">SAMN05444581_10197</name>
</gene>
<dbReference type="InterPro" id="IPR001048">
    <property type="entry name" value="Asp/Glu/Uridylate_kinase"/>
</dbReference>
<dbReference type="Proteomes" id="UP000198755">
    <property type="component" value="Unassembled WGS sequence"/>
</dbReference>
<keyword evidence="3" id="KW-1185">Reference proteome</keyword>
<dbReference type="InterPro" id="IPR036393">
    <property type="entry name" value="AceGlu_kinase-like_sf"/>
</dbReference>
<organism evidence="2 3">
    <name type="scientific">Methylocapsa palsarum</name>
    <dbReference type="NCBI Taxonomy" id="1612308"/>
    <lineage>
        <taxon>Bacteria</taxon>
        <taxon>Pseudomonadati</taxon>
        <taxon>Pseudomonadota</taxon>
        <taxon>Alphaproteobacteria</taxon>
        <taxon>Hyphomicrobiales</taxon>
        <taxon>Beijerinckiaceae</taxon>
        <taxon>Methylocapsa</taxon>
    </lineage>
</organism>